<proteinExistence type="predicted"/>
<keyword evidence="2" id="KW-1185">Reference proteome</keyword>
<dbReference type="EnsemblMetazoa" id="ACHR000908-RA">
    <property type="protein sequence ID" value="ACHR000908-PA"/>
    <property type="gene ID" value="ACHR000908"/>
</dbReference>
<reference evidence="2" key="1">
    <citation type="submission" date="2013-03" db="EMBL/GenBank/DDBJ databases">
        <title>The Genome Sequence of Anopheles christyi ACHKN1017.</title>
        <authorList>
            <consortium name="The Broad Institute Genomics Platform"/>
            <person name="Neafsey D.E."/>
            <person name="Besansky N."/>
            <person name="Walker B."/>
            <person name="Young S.K."/>
            <person name="Zeng Q."/>
            <person name="Gargeya S."/>
            <person name="Fitzgerald M."/>
            <person name="Haas B."/>
            <person name="Abouelleil A."/>
            <person name="Allen A.W."/>
            <person name="Alvarado L."/>
            <person name="Arachchi H.M."/>
            <person name="Berlin A.M."/>
            <person name="Chapman S.B."/>
            <person name="Gainer-Dewar J."/>
            <person name="Goldberg J."/>
            <person name="Griggs A."/>
            <person name="Gujja S."/>
            <person name="Hansen M."/>
            <person name="Howarth C."/>
            <person name="Imamovic A."/>
            <person name="Ireland A."/>
            <person name="Larimer J."/>
            <person name="McCowan C."/>
            <person name="Murphy C."/>
            <person name="Pearson M."/>
            <person name="Poon T.W."/>
            <person name="Priest M."/>
            <person name="Roberts A."/>
            <person name="Saif S."/>
            <person name="Shea T."/>
            <person name="Sisk P."/>
            <person name="Sykes S."/>
            <person name="Wortman J."/>
            <person name="Nusbaum C."/>
            <person name="Birren B."/>
        </authorList>
    </citation>
    <scope>NUCLEOTIDE SEQUENCE [LARGE SCALE GENOMIC DNA]</scope>
    <source>
        <strain evidence="2">ACHKN1017</strain>
    </source>
</reference>
<evidence type="ECO:0000313" key="2">
    <source>
        <dbReference type="Proteomes" id="UP000075881"/>
    </source>
</evidence>
<sequence>MRSKRTYRRTTSWTITVIPICSYAVSWPS</sequence>
<organism evidence="1 2">
    <name type="scientific">Anopheles christyi</name>
    <dbReference type="NCBI Taxonomy" id="43041"/>
    <lineage>
        <taxon>Eukaryota</taxon>
        <taxon>Metazoa</taxon>
        <taxon>Ecdysozoa</taxon>
        <taxon>Arthropoda</taxon>
        <taxon>Hexapoda</taxon>
        <taxon>Insecta</taxon>
        <taxon>Pterygota</taxon>
        <taxon>Neoptera</taxon>
        <taxon>Endopterygota</taxon>
        <taxon>Diptera</taxon>
        <taxon>Nematocera</taxon>
        <taxon>Culicoidea</taxon>
        <taxon>Culicidae</taxon>
        <taxon>Anophelinae</taxon>
        <taxon>Anopheles</taxon>
    </lineage>
</organism>
<reference evidence="1" key="2">
    <citation type="submission" date="2020-05" db="UniProtKB">
        <authorList>
            <consortium name="EnsemblMetazoa"/>
        </authorList>
    </citation>
    <scope>IDENTIFICATION</scope>
    <source>
        <strain evidence="1">ACHKN1017</strain>
    </source>
</reference>
<name>A0A182JQX6_9DIPT</name>
<dbReference type="AlphaFoldDB" id="A0A182JQX6"/>
<protein>
    <submittedName>
        <fullName evidence="1">Uncharacterized protein</fullName>
    </submittedName>
</protein>
<accession>A0A182JQX6</accession>
<dbReference type="VEuPathDB" id="VectorBase:ACHR000908"/>
<dbReference type="Proteomes" id="UP000075881">
    <property type="component" value="Unassembled WGS sequence"/>
</dbReference>
<evidence type="ECO:0000313" key="1">
    <source>
        <dbReference type="EnsemblMetazoa" id="ACHR000908-PA"/>
    </source>
</evidence>